<proteinExistence type="predicted"/>
<keyword evidence="2" id="KW-0472">Membrane</keyword>
<evidence type="ECO:0000256" key="1">
    <source>
        <dbReference type="SAM" id="MobiDB-lite"/>
    </source>
</evidence>
<feature type="compositionally biased region" description="Acidic residues" evidence="1">
    <location>
        <begin position="530"/>
        <end position="544"/>
    </location>
</feature>
<feature type="compositionally biased region" description="Acidic residues" evidence="1">
    <location>
        <begin position="475"/>
        <end position="485"/>
    </location>
</feature>
<protein>
    <submittedName>
        <fullName evidence="3">Uncharacterized protein</fullName>
    </submittedName>
</protein>
<feature type="region of interest" description="Disordered" evidence="1">
    <location>
        <begin position="451"/>
        <end position="544"/>
    </location>
</feature>
<dbReference type="VEuPathDB" id="CryptoDB:Cvel_103"/>
<feature type="transmembrane region" description="Helical" evidence="2">
    <location>
        <begin position="368"/>
        <end position="389"/>
    </location>
</feature>
<feature type="compositionally biased region" description="Basic and acidic residues" evidence="1">
    <location>
        <begin position="514"/>
        <end position="529"/>
    </location>
</feature>
<reference evidence="3" key="1">
    <citation type="submission" date="2014-11" db="EMBL/GenBank/DDBJ databases">
        <authorList>
            <person name="Otto D Thomas"/>
            <person name="Naeem Raeece"/>
        </authorList>
    </citation>
    <scope>NUCLEOTIDE SEQUENCE</scope>
</reference>
<dbReference type="EMBL" id="CDMZ01005843">
    <property type="protein sequence ID" value="CEM55092.1"/>
    <property type="molecule type" value="Genomic_DNA"/>
</dbReference>
<name>A0A0G4ID28_9ALVE</name>
<gene>
    <name evidence="3" type="ORF">Cvel_103</name>
</gene>
<organism evidence="3">
    <name type="scientific">Chromera velia CCMP2878</name>
    <dbReference type="NCBI Taxonomy" id="1169474"/>
    <lineage>
        <taxon>Eukaryota</taxon>
        <taxon>Sar</taxon>
        <taxon>Alveolata</taxon>
        <taxon>Colpodellida</taxon>
        <taxon>Chromeraceae</taxon>
        <taxon>Chromera</taxon>
    </lineage>
</organism>
<accession>A0A0G4ID28</accession>
<keyword evidence="2" id="KW-0812">Transmembrane</keyword>
<evidence type="ECO:0000313" key="3">
    <source>
        <dbReference type="EMBL" id="CEM55092.1"/>
    </source>
</evidence>
<evidence type="ECO:0000256" key="2">
    <source>
        <dbReference type="SAM" id="Phobius"/>
    </source>
</evidence>
<dbReference type="Gene3D" id="3.30.450.20">
    <property type="entry name" value="PAS domain"/>
    <property type="match status" value="1"/>
</dbReference>
<feature type="transmembrane region" description="Helical" evidence="2">
    <location>
        <begin position="21"/>
        <end position="40"/>
    </location>
</feature>
<keyword evidence="2" id="KW-1133">Transmembrane helix</keyword>
<sequence>MKPEVDQRPAKGLCNKLKSKRVGFLLVICSIFLLLVATGLDVTNVIISEQFFEKGRNEAREAVLEVLSILSDEIDAFINLRVSALQKSQYEARSWGQVWTDPEDIDQFLNIWEPMMAVDEYAFAVYMGLPNRDAYKIYRTDKTKLAFEHRKYSTQKKRNLFWSAGGQRPSEYESWKDKEYDVFGKGWYKAGMQQEGNDFQLNDLVIEHYPTKTLTHINLVWKQTWGSLGQTASFKMEVITDTINELVANLHVGANSQTFITTSTGSIIAAPMATQMFKYDDSGRPLDILNIKEYEDPSDGMVGEALRKLPEEIPAEKATLDVNLDSESPMRVGVIPYQRNGADWRIVVVTYDNDFLSGSLSLYKTARFIGVTAIAMIAAAFVWTLLELYMKHHEYVHRGFSRVRRLSRRNPIKASVHSYGPEEEVHVEKVAQAAALPADVEAGTAKRVVETADHLSPLPGSERQLEGASYRGEEQQEEEEEEEETTPLKNRNRIAVAGTRSTLHGGSVMVMDASSDRRQLDVQGDHRDELEWEGIDDQVPADDI</sequence>
<dbReference type="AlphaFoldDB" id="A0A0G4ID28"/>